<sequence length="177" mass="18944">MSDPSVTDASRAPDFLDRLIARHAATAPDTVRVRPRLPGPFERVEAVRARGAEPDTGEVTARPPAATAATDRDAPRRPAKEIHHHTRRERTVVRTEPHLAEAEPARCGSVRTTVRSRRVWWWISLAGRRGASRSVAAVAAGGRAVTSPVSGSAPRALTASTRSNGPGSRGRTRTVSG</sequence>
<feature type="region of interest" description="Disordered" evidence="1">
    <location>
        <begin position="47"/>
        <end position="98"/>
    </location>
</feature>
<proteinExistence type="predicted"/>
<organism evidence="2 3">
    <name type="scientific">Streptomyces misionensis</name>
    <dbReference type="NCBI Taxonomy" id="67331"/>
    <lineage>
        <taxon>Bacteria</taxon>
        <taxon>Bacillati</taxon>
        <taxon>Actinomycetota</taxon>
        <taxon>Actinomycetes</taxon>
        <taxon>Kitasatosporales</taxon>
        <taxon>Streptomycetaceae</taxon>
        <taxon>Streptomyces</taxon>
    </lineage>
</organism>
<feature type="region of interest" description="Disordered" evidence="1">
    <location>
        <begin position="141"/>
        <end position="177"/>
    </location>
</feature>
<feature type="compositionally biased region" description="Basic and acidic residues" evidence="1">
    <location>
        <begin position="70"/>
        <end position="81"/>
    </location>
</feature>
<feature type="non-terminal residue" evidence="2">
    <location>
        <position position="177"/>
    </location>
</feature>
<name>A0A5C6ITX3_9ACTN</name>
<dbReference type="EMBL" id="VOGW01000188">
    <property type="protein sequence ID" value="TWV32033.1"/>
    <property type="molecule type" value="Genomic_DNA"/>
</dbReference>
<keyword evidence="3" id="KW-1185">Reference proteome</keyword>
<protein>
    <submittedName>
        <fullName evidence="2">Uncharacterized protein</fullName>
    </submittedName>
</protein>
<accession>A0A5C6ITX3</accession>
<feature type="compositionally biased region" description="Low complexity" evidence="1">
    <location>
        <begin position="60"/>
        <end position="69"/>
    </location>
</feature>
<evidence type="ECO:0000256" key="1">
    <source>
        <dbReference type="SAM" id="MobiDB-lite"/>
    </source>
</evidence>
<feature type="compositionally biased region" description="Basic and acidic residues" evidence="1">
    <location>
        <begin position="89"/>
        <end position="98"/>
    </location>
</feature>
<evidence type="ECO:0000313" key="3">
    <source>
        <dbReference type="Proteomes" id="UP000320481"/>
    </source>
</evidence>
<dbReference type="AlphaFoldDB" id="A0A5C6ITX3"/>
<dbReference type="Proteomes" id="UP000320481">
    <property type="component" value="Unassembled WGS sequence"/>
</dbReference>
<gene>
    <name evidence="2" type="ORF">FRZ03_33685</name>
</gene>
<comment type="caution">
    <text evidence="2">The sequence shown here is derived from an EMBL/GenBank/DDBJ whole genome shotgun (WGS) entry which is preliminary data.</text>
</comment>
<reference evidence="2" key="1">
    <citation type="journal article" date="2019" name="Microbiol. Resour. Announc.">
        <title>Draft Genomic Sequences of Streptomyces misionensis and Streptomyces albidoflavus, bacteria applied for phytopathogen biocontrol.</title>
        <authorList>
            <person name="Pylro V."/>
            <person name="Dias A."/>
            <person name="Andreote F."/>
            <person name="Varani A."/>
            <person name="Andreote C."/>
            <person name="Bernardo E."/>
            <person name="Martins T."/>
        </authorList>
    </citation>
    <scope>NUCLEOTIDE SEQUENCE [LARGE SCALE GENOMIC DNA]</scope>
    <source>
        <strain evidence="2">66</strain>
    </source>
</reference>
<evidence type="ECO:0000313" key="2">
    <source>
        <dbReference type="EMBL" id="TWV32033.1"/>
    </source>
</evidence>